<gene>
    <name evidence="1" type="ORF">SSFG_01039</name>
</gene>
<dbReference type="EMBL" id="DS999641">
    <property type="protein sequence ID" value="EFE65785.2"/>
    <property type="molecule type" value="Genomic_DNA"/>
</dbReference>
<proteinExistence type="predicted"/>
<accession>D6A4E5</accession>
<dbReference type="eggNOG" id="ENOG50328IF">
    <property type="taxonomic scope" value="Bacteria"/>
</dbReference>
<protein>
    <submittedName>
        <fullName evidence="1">Predicted protein</fullName>
    </submittedName>
</protein>
<sequence length="99" mass="10432">MTAIKLAGLDIRWSGMDSTTPVGHVLVLGVDSLGVLRLCLYKGSQPDDAAFRGSLLIPSDGHSQRHMPTRTTAYGPTGAFVTSHGDQTAMLQRLAGLAP</sequence>
<name>D6A4E5_STRV1</name>
<dbReference type="Proteomes" id="UP000003824">
    <property type="component" value="Unassembled WGS sequence"/>
</dbReference>
<reference evidence="2" key="1">
    <citation type="submission" date="2008-12" db="EMBL/GenBank/DDBJ databases">
        <title>Annotation of Streptomyces ghanaensis ATCC 14672.</title>
        <authorList>
            <consortium name="The Broad Institute Genome Sequencing Platform"/>
            <consortium name="Broad Institute Microbial Sequencing Center"/>
            <person name="Fischbach M."/>
            <person name="Ward D."/>
            <person name="Young S."/>
            <person name="Kodira C.D."/>
            <person name="Zeng Q."/>
            <person name="Koehrsen M."/>
            <person name="Godfrey P."/>
            <person name="Alvarado L."/>
            <person name="Berlin A.M."/>
            <person name="Borenstein D."/>
            <person name="Chen Z."/>
            <person name="Engels R."/>
            <person name="Freedman E."/>
            <person name="Gellesch M."/>
            <person name="Goldberg J."/>
            <person name="Griggs A."/>
            <person name="Gujja S."/>
            <person name="Heiman D.I."/>
            <person name="Hepburn T.A."/>
            <person name="Howarth C."/>
            <person name="Jen D."/>
            <person name="Larson L."/>
            <person name="Lewis B."/>
            <person name="Mehta T."/>
            <person name="Park D."/>
            <person name="Pearson M."/>
            <person name="Roberts A."/>
            <person name="Saif S."/>
            <person name="Shea T.D."/>
            <person name="Shenoy N."/>
            <person name="Sisk P."/>
            <person name="Stolte C."/>
            <person name="Sykes S.N."/>
            <person name="Walk T."/>
            <person name="White J."/>
            <person name="Yandava C."/>
            <person name="Straight P."/>
            <person name="Clardy J."/>
            <person name="Hung D."/>
            <person name="Kolter R."/>
            <person name="Mekalanos J."/>
            <person name="Walker S."/>
            <person name="Walsh C.T."/>
            <person name="Wieland B.L.C."/>
            <person name="Ilzarbe M."/>
            <person name="Galagan J."/>
            <person name="Nusbaum C."/>
            <person name="Birren B."/>
        </authorList>
    </citation>
    <scope>NUCLEOTIDE SEQUENCE [LARGE SCALE GENOMIC DNA]</scope>
    <source>
        <strain evidence="2">ATCC 14672 / DSM 40746 / JCM 4963 / KCTC 9882 / NRRL B-12104 / FH 1290</strain>
    </source>
</reference>
<evidence type="ECO:0000313" key="2">
    <source>
        <dbReference type="Proteomes" id="UP000003824"/>
    </source>
</evidence>
<evidence type="ECO:0000313" key="1">
    <source>
        <dbReference type="EMBL" id="EFE65785.2"/>
    </source>
</evidence>
<dbReference type="RefSeq" id="WP_004980541.1">
    <property type="nucleotide sequence ID" value="NZ_DS999641.1"/>
</dbReference>
<dbReference type="AlphaFoldDB" id="D6A4E5"/>
<organism evidence="1 2">
    <name type="scientific">Streptomyces viridosporus (strain ATCC 14672 / DSM 40746 / JCM 4963 / KCTC 9882 / NRRL B-12104 / FH 1290)</name>
    <name type="common">Streptomyces ghanaensis</name>
    <dbReference type="NCBI Taxonomy" id="566461"/>
    <lineage>
        <taxon>Bacteria</taxon>
        <taxon>Bacillati</taxon>
        <taxon>Actinomycetota</taxon>
        <taxon>Actinomycetes</taxon>
        <taxon>Kitasatosporales</taxon>
        <taxon>Streptomycetaceae</taxon>
        <taxon>Streptomyces</taxon>
    </lineage>
</organism>